<dbReference type="InterPro" id="IPR038348">
    <property type="entry name" value="SLED_sf"/>
</dbReference>
<feature type="compositionally biased region" description="Acidic residues" evidence="6">
    <location>
        <begin position="387"/>
        <end position="396"/>
    </location>
</feature>
<evidence type="ECO:0000256" key="5">
    <source>
        <dbReference type="PROSITE-ProRule" id="PRU00459"/>
    </source>
</evidence>
<evidence type="ECO:0000256" key="6">
    <source>
        <dbReference type="SAM" id="MobiDB-lite"/>
    </source>
</evidence>
<comment type="subcellular location">
    <subcellularLocation>
        <location evidence="1">Nucleus</location>
    </subcellularLocation>
</comment>
<dbReference type="GO" id="GO:0042393">
    <property type="term" value="F:histone binding"/>
    <property type="evidence" value="ECO:0007669"/>
    <property type="project" value="TreeGrafter"/>
</dbReference>
<feature type="repeat" description="MBT" evidence="5">
    <location>
        <begin position="1"/>
        <end position="95"/>
    </location>
</feature>
<keyword evidence="2" id="KW-0678">Repressor</keyword>
<dbReference type="InterPro" id="IPR050548">
    <property type="entry name" value="PcG_chromatin_remod_factors"/>
</dbReference>
<dbReference type="Gene3D" id="2.30.30.140">
    <property type="match status" value="3"/>
</dbReference>
<keyword evidence="9" id="KW-1185">Reference proteome</keyword>
<dbReference type="EMBL" id="JAIQCJ010001648">
    <property type="protein sequence ID" value="KAJ8788053.1"/>
    <property type="molecule type" value="Genomic_DNA"/>
</dbReference>
<dbReference type="GO" id="GO:0003682">
    <property type="term" value="F:chromatin binding"/>
    <property type="evidence" value="ECO:0007669"/>
    <property type="project" value="TreeGrafter"/>
</dbReference>
<accession>A0AB34H9S9</accession>
<dbReference type="CDD" id="cd20111">
    <property type="entry name" value="MBT_SFMBT1_rpt1"/>
    <property type="match status" value="1"/>
</dbReference>
<keyword evidence="4" id="KW-0539">Nucleus</keyword>
<feature type="compositionally biased region" description="Acidic residues" evidence="6">
    <location>
        <begin position="364"/>
        <end position="379"/>
    </location>
</feature>
<dbReference type="SMART" id="SM00561">
    <property type="entry name" value="MBT"/>
    <property type="match status" value="3"/>
</dbReference>
<sequence length="489" mass="55249">MEQSSIASPCFVWITPVDTRLQNGFAPGMKLEVVVKTDPETYWVATIITTCEQLLLLRYDGYGEDRRADFWCDIRKADLYPIGWCEQNKKTLEAPEGIRDKVSDRDEFLRQTLMGACSPPVPLLEGLRNGRNPLDLIAPGSRLECQAFQDSLSTWIVTVVDNIGGRLKLRYEGLESSDNFEHWLYYLDPFLHYVGWAAQQGYELQPPSGYPGQDFDWADYLKQCGAEAAPQRCFPPSISEHEFKENMKLEAVNPLLPEEVCVATITAVRGSYLWLQLEVHKQRKIAVVQPEKQVPSSRTVHEGLKNQELSSTDSVMINGKYCCPKIYFNHRCFSGPYLNKGRIAELPQCVGPGNCVLVLREGSGGEDEDDPDEGDDDSLSEGSTSEQQDELQEESETSEKKSCSSSPTQSEISTSLPPDRQRRKRELRTFSFSDDENKPPSPKEIDGQALLLLTLPTVQECMDLKLGPAIKLCHHIERIKFAFYEQFAN</sequence>
<dbReference type="SUPFAM" id="SSF47769">
    <property type="entry name" value="SAM/Pointed domain"/>
    <property type="match status" value="1"/>
</dbReference>
<keyword evidence="3" id="KW-0677">Repeat</keyword>
<dbReference type="PANTHER" id="PTHR12247:SF77">
    <property type="entry name" value="SCM-LIKE WITH FOUR MBT DOMAINS PROTEIN 1"/>
    <property type="match status" value="1"/>
</dbReference>
<dbReference type="InterPro" id="IPR004092">
    <property type="entry name" value="Mbt"/>
</dbReference>
<dbReference type="PROSITE" id="PS51079">
    <property type="entry name" value="MBT"/>
    <property type="match status" value="3"/>
</dbReference>
<evidence type="ECO:0000256" key="2">
    <source>
        <dbReference type="ARBA" id="ARBA00022491"/>
    </source>
</evidence>
<feature type="compositionally biased region" description="Low complexity" evidence="6">
    <location>
        <begin position="403"/>
        <end position="415"/>
    </location>
</feature>
<dbReference type="PANTHER" id="PTHR12247">
    <property type="entry name" value="POLYCOMB GROUP PROTEIN"/>
    <property type="match status" value="1"/>
</dbReference>
<evidence type="ECO:0000259" key="7">
    <source>
        <dbReference type="Pfam" id="PF12140"/>
    </source>
</evidence>
<comment type="caution">
    <text evidence="8">The sequence shown here is derived from an EMBL/GenBank/DDBJ whole genome shotgun (WGS) entry which is preliminary data.</text>
</comment>
<dbReference type="GO" id="GO:0005634">
    <property type="term" value="C:nucleus"/>
    <property type="evidence" value="ECO:0007669"/>
    <property type="project" value="UniProtKB-SubCell"/>
</dbReference>
<dbReference type="GO" id="GO:0045892">
    <property type="term" value="P:negative regulation of DNA-templated transcription"/>
    <property type="evidence" value="ECO:0007669"/>
    <property type="project" value="TreeGrafter"/>
</dbReference>
<feature type="domain" description="SLED" evidence="7">
    <location>
        <begin position="323"/>
        <end position="361"/>
    </location>
</feature>
<evidence type="ECO:0000256" key="4">
    <source>
        <dbReference type="ARBA" id="ARBA00023242"/>
    </source>
</evidence>
<feature type="region of interest" description="Disordered" evidence="6">
    <location>
        <begin position="360"/>
        <end position="423"/>
    </location>
</feature>
<dbReference type="InterPro" id="IPR021987">
    <property type="entry name" value="SLED"/>
</dbReference>
<proteinExistence type="predicted"/>
<reference evidence="8 9" key="1">
    <citation type="submission" date="2022-11" db="EMBL/GenBank/DDBJ databases">
        <title>Whole genome sequence of Eschrichtius robustus ER-17-0199.</title>
        <authorList>
            <person name="Bruniche-Olsen A."/>
            <person name="Black A.N."/>
            <person name="Fields C.J."/>
            <person name="Walden K."/>
            <person name="Dewoody J.A."/>
        </authorList>
    </citation>
    <scope>NUCLEOTIDE SEQUENCE [LARGE SCALE GENOMIC DNA]</scope>
    <source>
        <strain evidence="8">ER-17-0199</strain>
        <tissue evidence="8">Blubber</tissue>
    </source>
</reference>
<evidence type="ECO:0000256" key="3">
    <source>
        <dbReference type="ARBA" id="ARBA00022737"/>
    </source>
</evidence>
<dbReference type="Pfam" id="PF12140">
    <property type="entry name" value="SLED"/>
    <property type="match status" value="1"/>
</dbReference>
<dbReference type="Pfam" id="PF02820">
    <property type="entry name" value="MBT"/>
    <property type="match status" value="3"/>
</dbReference>
<protein>
    <recommendedName>
        <fullName evidence="7">SLED domain-containing protein</fullName>
    </recommendedName>
</protein>
<evidence type="ECO:0000256" key="1">
    <source>
        <dbReference type="ARBA" id="ARBA00004123"/>
    </source>
</evidence>
<dbReference type="SUPFAM" id="SSF63748">
    <property type="entry name" value="Tudor/PWWP/MBT"/>
    <property type="match status" value="3"/>
</dbReference>
<dbReference type="Proteomes" id="UP001159641">
    <property type="component" value="Unassembled WGS sequence"/>
</dbReference>
<feature type="repeat" description="MBT" evidence="5">
    <location>
        <begin position="215"/>
        <end position="278"/>
    </location>
</feature>
<organism evidence="8 9">
    <name type="scientific">Eschrichtius robustus</name>
    <name type="common">California gray whale</name>
    <name type="synonym">Eschrichtius gibbosus</name>
    <dbReference type="NCBI Taxonomy" id="9764"/>
    <lineage>
        <taxon>Eukaryota</taxon>
        <taxon>Metazoa</taxon>
        <taxon>Chordata</taxon>
        <taxon>Craniata</taxon>
        <taxon>Vertebrata</taxon>
        <taxon>Euteleostomi</taxon>
        <taxon>Mammalia</taxon>
        <taxon>Eutheria</taxon>
        <taxon>Laurasiatheria</taxon>
        <taxon>Artiodactyla</taxon>
        <taxon>Whippomorpha</taxon>
        <taxon>Cetacea</taxon>
        <taxon>Mysticeti</taxon>
        <taxon>Eschrichtiidae</taxon>
        <taxon>Eschrichtius</taxon>
    </lineage>
</organism>
<evidence type="ECO:0000313" key="8">
    <source>
        <dbReference type="EMBL" id="KAJ8788053.1"/>
    </source>
</evidence>
<dbReference type="Gene3D" id="3.90.1150.190">
    <property type="entry name" value="SLED domain"/>
    <property type="match status" value="1"/>
</dbReference>
<dbReference type="AlphaFoldDB" id="A0AB34H9S9"/>
<gene>
    <name evidence="8" type="ORF">J1605_022614</name>
</gene>
<dbReference type="InterPro" id="IPR013761">
    <property type="entry name" value="SAM/pointed_sf"/>
</dbReference>
<evidence type="ECO:0000313" key="9">
    <source>
        <dbReference type="Proteomes" id="UP001159641"/>
    </source>
</evidence>
<feature type="repeat" description="MBT" evidence="5">
    <location>
        <begin position="103"/>
        <end position="207"/>
    </location>
</feature>
<name>A0AB34H9S9_ESCRO</name>
<dbReference type="Gene3D" id="1.10.150.50">
    <property type="entry name" value="Transcription Factor, Ets-1"/>
    <property type="match status" value="1"/>
</dbReference>